<dbReference type="PANTHER" id="PTHR43763:SF20">
    <property type="entry name" value="XAA-PRO AMINOPEPTIDASE APEPP"/>
    <property type="match status" value="1"/>
</dbReference>
<dbReference type="PANTHER" id="PTHR43763">
    <property type="entry name" value="XAA-PRO AMINOPEPTIDASE 1"/>
    <property type="match status" value="1"/>
</dbReference>
<dbReference type="InterPro" id="IPR000587">
    <property type="entry name" value="Creatinase_N"/>
</dbReference>
<dbReference type="FunFam" id="3.90.230.10:FF:000007">
    <property type="entry name" value="Xaa-Pro aminopeptidase P"/>
    <property type="match status" value="1"/>
</dbReference>
<dbReference type="InterPro" id="IPR033740">
    <property type="entry name" value="Pept_M24B"/>
</dbReference>
<organism evidence="9">
    <name type="scientific">Panstrongylus megistus</name>
    <dbReference type="NCBI Taxonomy" id="65343"/>
    <lineage>
        <taxon>Eukaryota</taxon>
        <taxon>Metazoa</taxon>
        <taxon>Ecdysozoa</taxon>
        <taxon>Arthropoda</taxon>
        <taxon>Hexapoda</taxon>
        <taxon>Insecta</taxon>
        <taxon>Pterygota</taxon>
        <taxon>Neoptera</taxon>
        <taxon>Paraneoptera</taxon>
        <taxon>Hemiptera</taxon>
        <taxon>Heteroptera</taxon>
        <taxon>Panheteroptera</taxon>
        <taxon>Cimicomorpha</taxon>
        <taxon>Reduviidae</taxon>
        <taxon>Triatominae</taxon>
        <taxon>Panstrongylus</taxon>
    </lineage>
</organism>
<dbReference type="Pfam" id="PF16188">
    <property type="entry name" value="Peptidase_M24_C"/>
    <property type="match status" value="1"/>
</dbReference>
<proteinExistence type="evidence at transcript level"/>
<dbReference type="GO" id="GO:0046872">
    <property type="term" value="F:metal ion binding"/>
    <property type="evidence" value="ECO:0007669"/>
    <property type="project" value="UniProtKB-KW"/>
</dbReference>
<feature type="domain" description="Peptidase M24 C-terminal" evidence="8">
    <location>
        <begin position="546"/>
        <end position="610"/>
    </location>
</feature>
<dbReference type="CDD" id="cd01085">
    <property type="entry name" value="APP"/>
    <property type="match status" value="1"/>
</dbReference>
<dbReference type="AlphaFoldDB" id="A0A069DVC6"/>
<sequence>MSTAILSRIRDLMKNVGYKSRPIQALIVTNHDAHMSEYLADCDRRLEYVSGFSGTAGVAIITEDEANMWTDGRYFIQAAKEMDSNWKLMKLGVHGTPTEGAWLSKKLKEGDLVGTDPRLIPYPVWLNLESELVHAGIKLVPLSINFVDEIWNDRPSLDYKAIKSLDINYAGETSASKVKRVWKIMKEKSADMVVLSALDDIAWLLNLRGQDISYNPVFFSFLVITANELHLYIDEQKITESIKDHFKQDNLPIEFHPYKSIYSSLESMVNVSFKKVWICRSASFEIYKKFPESKRMCECSPIAVMKAVKNKVEVQGMINAHIKDGVALCRYFAWLEKSMADNIELTEISAAKVLENFRKEEADYIGPSFHTISSTGPHAAITHYIPKPASDRALSLNEIYLCDSGAQYLDGTTDVTRTVHFGTPTEFQKNCFTRVYQGVVAIATAKFPYGIKGNCLDSFARKPLWDVGLDYKHGTGHGIGSYLFVHEGPMGISWRPYPDDPGLQPNMFLSDEPGYYHEGEFGIRIENIVQIVPAKTAYIMRSSELNFLTFTTVTMCPIQTKMLDINLLTDLEINFLNDYHKKIRNTLGPILKKRGFTDVYQWLEKETAEIVKYKN</sequence>
<keyword evidence="5" id="KW-0464">Manganese</keyword>
<dbReference type="Pfam" id="PF16189">
    <property type="entry name" value="Creatinase_N_2"/>
    <property type="match status" value="1"/>
</dbReference>
<dbReference type="Pfam" id="PF01321">
    <property type="entry name" value="Creatinase_N"/>
    <property type="match status" value="1"/>
</dbReference>
<dbReference type="InterPro" id="IPR029149">
    <property type="entry name" value="Creatin/AminoP/Spt16_N"/>
</dbReference>
<dbReference type="InterPro" id="IPR032416">
    <property type="entry name" value="Peptidase_M24_C"/>
</dbReference>
<evidence type="ECO:0000259" key="6">
    <source>
        <dbReference type="Pfam" id="PF00557"/>
    </source>
</evidence>
<keyword evidence="9" id="KW-0031">Aminopeptidase</keyword>
<dbReference type="InterPro" id="IPR000994">
    <property type="entry name" value="Pept_M24"/>
</dbReference>
<dbReference type="GO" id="GO:0005737">
    <property type="term" value="C:cytoplasm"/>
    <property type="evidence" value="ECO:0007669"/>
    <property type="project" value="UniProtKB-ARBA"/>
</dbReference>
<evidence type="ECO:0000259" key="8">
    <source>
        <dbReference type="Pfam" id="PF16188"/>
    </source>
</evidence>
<dbReference type="Gene3D" id="3.40.350.10">
    <property type="entry name" value="Creatinase/prolidase N-terminal domain"/>
    <property type="match status" value="2"/>
</dbReference>
<accession>A0A069DVC6</accession>
<comment type="cofactor">
    <cofactor evidence="1">
        <name>Mn(2+)</name>
        <dbReference type="ChEBI" id="CHEBI:29035"/>
    </cofactor>
</comment>
<keyword evidence="9" id="KW-0645">Protease</keyword>
<dbReference type="InterPro" id="IPR036005">
    <property type="entry name" value="Creatinase/aminopeptidase-like"/>
</dbReference>
<evidence type="ECO:0000256" key="4">
    <source>
        <dbReference type="ARBA" id="ARBA00022801"/>
    </source>
</evidence>
<dbReference type="InterPro" id="IPR050422">
    <property type="entry name" value="X-Pro_aminopeptidase_P"/>
</dbReference>
<evidence type="ECO:0000256" key="5">
    <source>
        <dbReference type="ARBA" id="ARBA00023211"/>
    </source>
</evidence>
<reference evidence="9" key="1">
    <citation type="journal article" date="2015" name="J. Med. Entomol.">
        <title>A Deep Insight Into the Sialotranscriptome of the Chagas Disease Vector, Panstrongylus megistus (Hemiptera: Heteroptera).</title>
        <authorList>
            <person name="Ribeiro J.M."/>
            <person name="Schwarz A."/>
            <person name="Francischetti I.M."/>
        </authorList>
    </citation>
    <scope>NUCLEOTIDE SEQUENCE</scope>
    <source>
        <tissue evidence="9">Salivary glands</tissue>
    </source>
</reference>
<evidence type="ECO:0000313" key="9">
    <source>
        <dbReference type="EMBL" id="JAC88038.1"/>
    </source>
</evidence>
<evidence type="ECO:0000256" key="1">
    <source>
        <dbReference type="ARBA" id="ARBA00001936"/>
    </source>
</evidence>
<protein>
    <submittedName>
        <fullName evidence="9">Putative xaa-pro aminopeptidase</fullName>
    </submittedName>
</protein>
<evidence type="ECO:0000256" key="3">
    <source>
        <dbReference type="ARBA" id="ARBA00022723"/>
    </source>
</evidence>
<dbReference type="EMBL" id="GBGD01000851">
    <property type="protein sequence ID" value="JAC88038.1"/>
    <property type="molecule type" value="mRNA"/>
</dbReference>
<dbReference type="Gene3D" id="3.90.230.10">
    <property type="entry name" value="Creatinase/methionine aminopeptidase superfamily"/>
    <property type="match status" value="1"/>
</dbReference>
<keyword evidence="3" id="KW-0479">Metal-binding</keyword>
<dbReference type="GO" id="GO:0070006">
    <property type="term" value="F:metalloaminopeptidase activity"/>
    <property type="evidence" value="ECO:0007669"/>
    <property type="project" value="InterPro"/>
</dbReference>
<dbReference type="Pfam" id="PF00557">
    <property type="entry name" value="Peptidase_M24"/>
    <property type="match status" value="1"/>
</dbReference>
<dbReference type="FunFam" id="3.40.350.10:FF:000001">
    <property type="entry name" value="Putative xaa-Pro aminopeptidase 1"/>
    <property type="match status" value="1"/>
</dbReference>
<feature type="domain" description="Creatinase N-terminal" evidence="7">
    <location>
        <begin position="7"/>
        <end position="143"/>
    </location>
</feature>
<feature type="domain" description="Peptidase M24" evidence="6">
    <location>
        <begin position="316"/>
        <end position="531"/>
    </location>
</feature>
<keyword evidence="4" id="KW-0378">Hydrolase</keyword>
<dbReference type="SUPFAM" id="SSF55920">
    <property type="entry name" value="Creatinase/aminopeptidase"/>
    <property type="match status" value="1"/>
</dbReference>
<name>A0A069DVC6_9HEMI</name>
<evidence type="ECO:0000256" key="2">
    <source>
        <dbReference type="ARBA" id="ARBA00008766"/>
    </source>
</evidence>
<evidence type="ECO:0000259" key="7">
    <source>
        <dbReference type="Pfam" id="PF01321"/>
    </source>
</evidence>
<dbReference type="SUPFAM" id="SSF53092">
    <property type="entry name" value="Creatinase/prolidase N-terminal domain"/>
    <property type="match status" value="1"/>
</dbReference>
<comment type="similarity">
    <text evidence="2">Belongs to the peptidase M24B family.</text>
</comment>